<dbReference type="InterPro" id="IPR036942">
    <property type="entry name" value="Beta-barrel_TonB_sf"/>
</dbReference>
<dbReference type="InterPro" id="IPR037066">
    <property type="entry name" value="Plug_dom_sf"/>
</dbReference>
<accession>A0A0K1Q6T9</accession>
<dbReference type="Pfam" id="PF07715">
    <property type="entry name" value="Plug"/>
    <property type="match status" value="1"/>
</dbReference>
<dbReference type="Pfam" id="PF03544">
    <property type="entry name" value="TonB_C"/>
    <property type="match status" value="1"/>
</dbReference>
<evidence type="ECO:0000256" key="6">
    <source>
        <dbReference type="ARBA" id="ARBA00022729"/>
    </source>
</evidence>
<dbReference type="EMBL" id="CP012333">
    <property type="protein sequence ID" value="AKV01434.1"/>
    <property type="molecule type" value="Genomic_DNA"/>
</dbReference>
<dbReference type="AlphaFoldDB" id="A0A0K1Q6T9"/>
<dbReference type="OrthoDB" id="607931at2"/>
<evidence type="ECO:0000256" key="4">
    <source>
        <dbReference type="ARBA" id="ARBA00022452"/>
    </source>
</evidence>
<organism evidence="13 14">
    <name type="scientific">Labilithrix luteola</name>
    <dbReference type="NCBI Taxonomy" id="1391654"/>
    <lineage>
        <taxon>Bacteria</taxon>
        <taxon>Pseudomonadati</taxon>
        <taxon>Myxococcota</taxon>
        <taxon>Polyangia</taxon>
        <taxon>Polyangiales</taxon>
        <taxon>Labilitrichaceae</taxon>
        <taxon>Labilithrix</taxon>
    </lineage>
</organism>
<keyword evidence="4" id="KW-1134">Transmembrane beta strand</keyword>
<dbReference type="Pfam" id="PF13620">
    <property type="entry name" value="CarboxypepD_reg"/>
    <property type="match status" value="1"/>
</dbReference>
<evidence type="ECO:0000313" key="14">
    <source>
        <dbReference type="Proteomes" id="UP000064967"/>
    </source>
</evidence>
<dbReference type="Gene3D" id="2.40.170.20">
    <property type="entry name" value="TonB-dependent receptor, beta-barrel domain"/>
    <property type="match status" value="1"/>
</dbReference>
<dbReference type="PANTHER" id="PTHR30069">
    <property type="entry name" value="TONB-DEPENDENT OUTER MEMBRANE RECEPTOR"/>
    <property type="match status" value="1"/>
</dbReference>
<protein>
    <submittedName>
        <fullName evidence="13">TonB family protein / TonB-dependent receptor</fullName>
    </submittedName>
</protein>
<dbReference type="PATRIC" id="fig|1391654.3.peg.8209"/>
<dbReference type="InterPro" id="IPR006260">
    <property type="entry name" value="TonB/TolA_C"/>
</dbReference>
<keyword evidence="5" id="KW-0812">Transmembrane</keyword>
<dbReference type="GO" id="GO:0044718">
    <property type="term" value="P:siderophore transmembrane transport"/>
    <property type="evidence" value="ECO:0007669"/>
    <property type="project" value="TreeGrafter"/>
</dbReference>
<reference evidence="13 14" key="1">
    <citation type="submission" date="2015-08" db="EMBL/GenBank/DDBJ databases">
        <authorList>
            <person name="Babu N.S."/>
            <person name="Beckwith C.J."/>
            <person name="Beseler K.G."/>
            <person name="Brison A."/>
            <person name="Carone J.V."/>
            <person name="Caskin T.P."/>
            <person name="Diamond M."/>
            <person name="Durham M.E."/>
            <person name="Foxe J.M."/>
            <person name="Go M."/>
            <person name="Henderson B.A."/>
            <person name="Jones I.B."/>
            <person name="McGettigan J.A."/>
            <person name="Micheletti S.J."/>
            <person name="Nasrallah M.E."/>
            <person name="Ortiz D."/>
            <person name="Piller C.R."/>
            <person name="Privatt S.R."/>
            <person name="Schneider S.L."/>
            <person name="Sharp S."/>
            <person name="Smith T.C."/>
            <person name="Stanton J.D."/>
            <person name="Ullery H.E."/>
            <person name="Wilson R.J."/>
            <person name="Serrano M.G."/>
            <person name="Buck G."/>
            <person name="Lee V."/>
            <person name="Wang Y."/>
            <person name="Carvalho R."/>
            <person name="Voegtly L."/>
            <person name="Shi R."/>
            <person name="Duckworth R."/>
            <person name="Johnson A."/>
            <person name="Loviza R."/>
            <person name="Walstead R."/>
            <person name="Shah Z."/>
            <person name="Kiflezghi M."/>
            <person name="Wade K."/>
            <person name="Ball S.L."/>
            <person name="Bradley K.W."/>
            <person name="Asai D.J."/>
            <person name="Bowman C.A."/>
            <person name="Russell D.A."/>
            <person name="Pope W.H."/>
            <person name="Jacobs-Sera D."/>
            <person name="Hendrix R.W."/>
            <person name="Hatfull G.F."/>
        </authorList>
    </citation>
    <scope>NUCLEOTIDE SEQUENCE [LARGE SCALE GENOMIC DNA]</scope>
    <source>
        <strain evidence="13 14">DSM 27648</strain>
    </source>
</reference>
<proteinExistence type="predicted"/>
<keyword evidence="6 11" id="KW-0732">Signal</keyword>
<dbReference type="InterPro" id="IPR012910">
    <property type="entry name" value="Plug_dom"/>
</dbReference>
<dbReference type="Gene3D" id="3.30.1150.10">
    <property type="match status" value="1"/>
</dbReference>
<evidence type="ECO:0000256" key="7">
    <source>
        <dbReference type="ARBA" id="ARBA00022989"/>
    </source>
</evidence>
<evidence type="ECO:0000256" key="2">
    <source>
        <dbReference type="ARBA" id="ARBA00004571"/>
    </source>
</evidence>
<evidence type="ECO:0000256" key="10">
    <source>
        <dbReference type="SAM" id="MobiDB-lite"/>
    </source>
</evidence>
<dbReference type="GO" id="GO:0015344">
    <property type="term" value="F:siderophore uptake transmembrane transporter activity"/>
    <property type="evidence" value="ECO:0007669"/>
    <property type="project" value="TreeGrafter"/>
</dbReference>
<dbReference type="Gene3D" id="2.170.130.10">
    <property type="entry name" value="TonB-dependent receptor, plug domain"/>
    <property type="match status" value="1"/>
</dbReference>
<keyword evidence="7" id="KW-1133">Transmembrane helix</keyword>
<dbReference type="PROSITE" id="PS52015">
    <property type="entry name" value="TONB_CTD"/>
    <property type="match status" value="1"/>
</dbReference>
<dbReference type="Proteomes" id="UP000064967">
    <property type="component" value="Chromosome"/>
</dbReference>
<feature type="region of interest" description="Disordered" evidence="10">
    <location>
        <begin position="28"/>
        <end position="49"/>
    </location>
</feature>
<keyword evidence="9" id="KW-0998">Cell outer membrane</keyword>
<gene>
    <name evidence="13" type="ORF">AKJ09_08097</name>
</gene>
<evidence type="ECO:0000256" key="1">
    <source>
        <dbReference type="ARBA" id="ARBA00004167"/>
    </source>
</evidence>
<evidence type="ECO:0000256" key="5">
    <source>
        <dbReference type="ARBA" id="ARBA00022692"/>
    </source>
</evidence>
<dbReference type="KEGG" id="llu:AKJ09_08097"/>
<keyword evidence="14" id="KW-1185">Reference proteome</keyword>
<dbReference type="SUPFAM" id="SSF74653">
    <property type="entry name" value="TolA/TonB C-terminal domain"/>
    <property type="match status" value="1"/>
</dbReference>
<dbReference type="RefSeq" id="WP_146652532.1">
    <property type="nucleotide sequence ID" value="NZ_CP012333.1"/>
</dbReference>
<dbReference type="SUPFAM" id="SSF49464">
    <property type="entry name" value="Carboxypeptidase regulatory domain-like"/>
    <property type="match status" value="1"/>
</dbReference>
<dbReference type="SUPFAM" id="SSF56935">
    <property type="entry name" value="Porins"/>
    <property type="match status" value="1"/>
</dbReference>
<dbReference type="InterPro" id="IPR008969">
    <property type="entry name" value="CarboxyPept-like_regulatory"/>
</dbReference>
<dbReference type="NCBIfam" id="TIGR01352">
    <property type="entry name" value="tonB_Cterm"/>
    <property type="match status" value="1"/>
</dbReference>
<dbReference type="STRING" id="1391654.AKJ09_08097"/>
<evidence type="ECO:0000256" key="3">
    <source>
        <dbReference type="ARBA" id="ARBA00022448"/>
    </source>
</evidence>
<dbReference type="InterPro" id="IPR039426">
    <property type="entry name" value="TonB-dep_rcpt-like"/>
</dbReference>
<keyword evidence="13" id="KW-0675">Receptor</keyword>
<dbReference type="InterPro" id="IPR037682">
    <property type="entry name" value="TonB_C"/>
</dbReference>
<name>A0A0K1Q6T9_9BACT</name>
<feature type="domain" description="TonB C-terminal" evidence="12">
    <location>
        <begin position="50"/>
        <end position="143"/>
    </location>
</feature>
<evidence type="ECO:0000259" key="12">
    <source>
        <dbReference type="PROSITE" id="PS52015"/>
    </source>
</evidence>
<feature type="chain" id="PRO_5005466905" evidence="11">
    <location>
        <begin position="28"/>
        <end position="897"/>
    </location>
</feature>
<evidence type="ECO:0000256" key="8">
    <source>
        <dbReference type="ARBA" id="ARBA00023136"/>
    </source>
</evidence>
<dbReference type="GO" id="GO:0009279">
    <property type="term" value="C:cell outer membrane"/>
    <property type="evidence" value="ECO:0007669"/>
    <property type="project" value="UniProtKB-SubCell"/>
</dbReference>
<comment type="subcellular location">
    <subcellularLocation>
        <location evidence="2">Cell outer membrane</location>
        <topology evidence="2">Multi-pass membrane protein</topology>
    </subcellularLocation>
    <subcellularLocation>
        <location evidence="1">Membrane</location>
        <topology evidence="1">Single-pass membrane protein</topology>
    </subcellularLocation>
</comment>
<evidence type="ECO:0000256" key="11">
    <source>
        <dbReference type="SAM" id="SignalP"/>
    </source>
</evidence>
<feature type="signal peptide" evidence="11">
    <location>
        <begin position="1"/>
        <end position="27"/>
    </location>
</feature>
<evidence type="ECO:0000256" key="9">
    <source>
        <dbReference type="ARBA" id="ARBA00023237"/>
    </source>
</evidence>
<keyword evidence="8" id="KW-0472">Membrane</keyword>
<evidence type="ECO:0000313" key="13">
    <source>
        <dbReference type="EMBL" id="AKV01434.1"/>
    </source>
</evidence>
<dbReference type="Gene3D" id="2.60.40.1120">
    <property type="entry name" value="Carboxypeptidase-like, regulatory domain"/>
    <property type="match status" value="1"/>
</dbReference>
<keyword evidence="3" id="KW-0813">Transport</keyword>
<sequence>MTLSRNATIGSVVLAALTLGFVRNAHAQSDTQPGAQRVGDSNSNPNVNARTIKPPRIAKFVEAEYPPSEKESGKEAGVVLSLGISETGAVVAVVVLESAGPAFDAAAVAAARQFVFEPAEVNGKKIPVKITYKYEFVVKQEVIKRTNSDFEGVVRDRTTKKPIAGVKVKLETGQEAVTDANGHYLISDVEAGDHMVTLSGEGLTQVGTQETFEAGKKLDATYDIELKANVPGDDDSDFEVVVTAPRIGKQVVSTEIPAEQGRRVPGTQGDVLKVVENLPGVARAAVGSGALVVWGAAPEDTQVFVEGIKIPRLYHDGGYRSVIHSDFVRSVELVPGGYGATYGRGIGGLVTVQLRPIQQDKVHGSVSVDVIDASASVSTPVTDKLYANVAFRRSHLDSIVKAFGKSDVADVVPLPRYYDGQARLVYLFDTNETLELGGLYSSDDIDRTLLEADPADTKRESKSTKFGRVYARYEKKLRSGETITLTPSWGQNHTRLTNRFGSTPTELTNDANVFGFRGLYRAQPEKWLGVSVGLDVDVTASSLRRAGSVSSPAREGDVRVFGQAPSDQVNVDNWNTIVSSIAPFAEADISLFDEKLHIVPGMRIEPYVISADKATPVSGDVPPVGTASQETAIEPRIALRYQVSPRMMAKAAFGLYHQPPAGEDLSAVFGNPKLGLAKARHSLVGTAVKLTDTLSSEVTAFYSSMSDLVSRSQASTPLLAEALVQQGSGRSFGVQFLLRQEQIGRFFGWASYSIIRSLRTDAPGLDERVFDYDQSHVFTAVGSYDLGAGFEFGLRGRYATGYPRTPVIGSYYSPRSDRFEPVFGEKNTSRIPAFWQIDARIAKRFKIGRTDAELYLDVQNVTNHSNSEEVVYSYDYKRKAYITGLPTLPVLGFKWTF</sequence>
<dbReference type="PANTHER" id="PTHR30069:SF29">
    <property type="entry name" value="HEMOGLOBIN AND HEMOGLOBIN-HAPTOGLOBIN-BINDING PROTEIN 1-RELATED"/>
    <property type="match status" value="1"/>
</dbReference>